<organism evidence="2">
    <name type="scientific">uncultured marine phage</name>
    <dbReference type="NCBI Taxonomy" id="707152"/>
    <lineage>
        <taxon>Viruses</taxon>
        <taxon>environmental samples</taxon>
    </lineage>
</organism>
<proteinExistence type="predicted"/>
<reference evidence="2" key="1">
    <citation type="submission" date="2021-06" db="EMBL/GenBank/DDBJ databases">
        <authorList>
            <person name="Gannon L."/>
            <person name="Redgwell R T."/>
            <person name="Michniewski S."/>
            <person name="Harrison D C."/>
            <person name="Millard A."/>
        </authorList>
    </citation>
    <scope>NUCLEOTIDE SEQUENCE</scope>
</reference>
<protein>
    <submittedName>
        <fullName evidence="2">Uncharacterized protein</fullName>
    </submittedName>
</protein>
<dbReference type="EMBL" id="OU342829">
    <property type="protein sequence ID" value="CAG7579858.1"/>
    <property type="molecule type" value="Genomic_DNA"/>
</dbReference>
<name>A0A8D9CB24_9VIRU</name>
<accession>A0A8D9CB24</accession>
<sequence>MGKPSRIKKFLDYTTLPQPKASKGPLMNQDKPFVHGQDNMKSKSHQPTQWSFEEERRGWKNLKEFNTFLNEGLIQSVELKKIMKHLFKHEGFTNDDAWVISSRRGDMQGLEKLKLEYNYKNIDKVDRVHNKLINVFGWYLSAIETYDMGEPFLDLEEVKDLENQLDSLKSTMKKNKEEEDKLIFVYEPKYDLEFDKEDFEEFEGILESYIHITDFDNLDNIRKRGLVPRSKMKKSLHPDRVYFVTRLDSYNDTGLDQYIDRPIVLEVNKDLDIKLYHDPNMKDAIYTTDNISPDDIKIWVRDPKWEINNFKPIPLNDYPHKDHIPFEF</sequence>
<gene>
    <name evidence="2" type="ORF">SLAVMIC_00129</name>
</gene>
<feature type="region of interest" description="Disordered" evidence="1">
    <location>
        <begin position="16"/>
        <end position="50"/>
    </location>
</feature>
<evidence type="ECO:0000256" key="1">
    <source>
        <dbReference type="SAM" id="MobiDB-lite"/>
    </source>
</evidence>
<evidence type="ECO:0000313" key="2">
    <source>
        <dbReference type="EMBL" id="CAG7579858.1"/>
    </source>
</evidence>